<dbReference type="EMBL" id="CAACVG010001916">
    <property type="protein sequence ID" value="VEN35855.1"/>
    <property type="molecule type" value="Genomic_DNA"/>
</dbReference>
<sequence>MGGDLSKSKDVTEHVTESTWSSQDSPPLMKYDEWMLQVITEDLEKDTEMFVVNNMLMSVQFLENYEKEVLDEAILETENELNKTLLKELKLSFIKPDHVLEVVNQKVRFVPSPTVSQESTSAIASRRVYVVNTMFDVVSTFEEHQYTTVDKPIYRVKLEQSTHTTDKQNKKIPGYLRLKLTEHTHFTDCPVSSALKKTKDFKDPDLTSSESASSNHHPKAKPDVAEYDVIIKNNTPKPINVEASMLKDCLPLYCFTTQLNEKRATDICMQSEEVNGNLAQIKLFDKTIYVDAQGYMRYFKNNIFPKSLGRNLGFSDREVQVQARSIRGKVLCKSEGQGNDIFECEIIPCVLMTLPADLKFNFEKQGTEQNTQNISQTNNQNLYKWPTEQMMKKIQHLACVLTPKGYWKKNTQHKPTNLEWEISFPNIEKYLFSKMSHTQIRCYLFILLIHKAHIQPKTKYQGLQVEHIRHHILWECSKNFVDWPEHRLGYKLREVIENLMIRISKQHLPDYFIKGKNLFENIPIKFLYIASEELQNILEQPAMCLINILRKVSYVSSQFFKELDVKGLMKMLHSSGLEIATEQLPVPTENGNVENLQKYSNPETRVNYIKLQKRRYAKAQLLQKTARQKVMSDESSESKWPCKKYFEEDKIKISHILLFFAEHFMSLASYSFQKSTIKQTRFFLRQAWYLSKIKENLGTAHSEKEFKDLQQNIGKLEGELYRKELITEGPAVSSNVDDSLQQEDDHRTPVQEVPSASDEQVEIRVEPGRKKNKGKSVSFLEPS</sequence>
<dbReference type="InterPro" id="IPR046906">
    <property type="entry name" value="Mab-21_HhH/H2TH-like"/>
</dbReference>
<feature type="region of interest" description="Disordered" evidence="1">
    <location>
        <begin position="1"/>
        <end position="24"/>
    </location>
</feature>
<gene>
    <name evidence="3" type="ORF">CALMAC_LOCUS1647</name>
</gene>
<feature type="region of interest" description="Disordered" evidence="1">
    <location>
        <begin position="200"/>
        <end position="221"/>
    </location>
</feature>
<accession>A0A653BKN7</accession>
<feature type="compositionally biased region" description="Polar residues" evidence="1">
    <location>
        <begin position="206"/>
        <end position="215"/>
    </location>
</feature>
<name>A0A653BKN7_CALMS</name>
<dbReference type="SMART" id="SM01265">
    <property type="entry name" value="Mab-21"/>
    <property type="match status" value="1"/>
</dbReference>
<dbReference type="PANTHER" id="PTHR10656">
    <property type="entry name" value="CELL FATE DETERMINING PROTEIN MAB21-RELATED"/>
    <property type="match status" value="1"/>
</dbReference>
<dbReference type="Pfam" id="PF20266">
    <property type="entry name" value="Mab-21_C"/>
    <property type="match status" value="1"/>
</dbReference>
<dbReference type="InterPro" id="IPR024810">
    <property type="entry name" value="MAB21L/cGLR"/>
</dbReference>
<dbReference type="AlphaFoldDB" id="A0A653BKN7"/>
<proteinExistence type="predicted"/>
<feature type="domain" description="Mab-21-like HhH/H2TH-like" evidence="2">
    <location>
        <begin position="456"/>
        <end position="532"/>
    </location>
</feature>
<evidence type="ECO:0000256" key="1">
    <source>
        <dbReference type="SAM" id="MobiDB-lite"/>
    </source>
</evidence>
<keyword evidence="4" id="KW-1185">Reference proteome</keyword>
<protein>
    <recommendedName>
        <fullName evidence="2">Mab-21-like HhH/H2TH-like domain-containing protein</fullName>
    </recommendedName>
</protein>
<evidence type="ECO:0000313" key="4">
    <source>
        <dbReference type="Proteomes" id="UP000410492"/>
    </source>
</evidence>
<dbReference type="PANTHER" id="PTHR10656:SF69">
    <property type="entry name" value="MAB-21-LIKE HHH_H2TH-LIKE DOMAIN-CONTAINING PROTEIN"/>
    <property type="match status" value="1"/>
</dbReference>
<evidence type="ECO:0000259" key="2">
    <source>
        <dbReference type="Pfam" id="PF20266"/>
    </source>
</evidence>
<feature type="region of interest" description="Disordered" evidence="1">
    <location>
        <begin position="733"/>
        <end position="783"/>
    </location>
</feature>
<reference evidence="3 4" key="1">
    <citation type="submission" date="2019-01" db="EMBL/GenBank/DDBJ databases">
        <authorList>
            <person name="Sayadi A."/>
        </authorList>
    </citation>
    <scope>NUCLEOTIDE SEQUENCE [LARGE SCALE GENOMIC DNA]</scope>
</reference>
<dbReference type="Gene3D" id="1.10.1410.40">
    <property type="match status" value="1"/>
</dbReference>
<evidence type="ECO:0000313" key="3">
    <source>
        <dbReference type="EMBL" id="VEN35855.1"/>
    </source>
</evidence>
<organism evidence="3 4">
    <name type="scientific">Callosobruchus maculatus</name>
    <name type="common">Southern cowpea weevil</name>
    <name type="synonym">Pulse bruchid</name>
    <dbReference type="NCBI Taxonomy" id="64391"/>
    <lineage>
        <taxon>Eukaryota</taxon>
        <taxon>Metazoa</taxon>
        <taxon>Ecdysozoa</taxon>
        <taxon>Arthropoda</taxon>
        <taxon>Hexapoda</taxon>
        <taxon>Insecta</taxon>
        <taxon>Pterygota</taxon>
        <taxon>Neoptera</taxon>
        <taxon>Endopterygota</taxon>
        <taxon>Coleoptera</taxon>
        <taxon>Polyphaga</taxon>
        <taxon>Cucujiformia</taxon>
        <taxon>Chrysomeloidea</taxon>
        <taxon>Chrysomelidae</taxon>
        <taxon>Bruchinae</taxon>
        <taxon>Bruchini</taxon>
        <taxon>Callosobruchus</taxon>
    </lineage>
</organism>
<dbReference type="OrthoDB" id="6112914at2759"/>
<dbReference type="Proteomes" id="UP000410492">
    <property type="component" value="Unassembled WGS sequence"/>
</dbReference>
<feature type="compositionally biased region" description="Basic and acidic residues" evidence="1">
    <location>
        <begin position="1"/>
        <end position="16"/>
    </location>
</feature>